<evidence type="ECO:0000256" key="2">
    <source>
        <dbReference type="ARBA" id="ARBA00008137"/>
    </source>
</evidence>
<sequence>MDALAALIADGRAARAARGPQRGGRVRVRPDAASAGEDAAPEKKKKKKKTHDGEAAAAGAQGQPNGAREREVDGEASASTLTSSKASPRAAADGADAKMQELTREEVVRRLRARGEPATLFGEQDATRLARLRALEKQNMGADEHKGMKLKGSHAPSLASAAATAALLAAEDEARTLEGISGETAAAAAATAAGAGIGAGAALSSLSSSSSSAAGAGAGKGDFSSAIERTSSGKKRRSERSVTDADVVNKKTAEKRVLAFMKLNLDDWQAQVNSMDAAQRRSVTGRKEAQTLKQTQDHLRPLKKLLKNKQVAPEVLEAVDRMVQLCMKKEYTQAADQYVRLAIGNDPWPIGVTMVGIHERKGRERINAGKVAHVMNDEAQRKYLTSLKRLLTFRQNTHPADPSKMLQ</sequence>
<dbReference type="Pfam" id="PF08799">
    <property type="entry name" value="PRP4"/>
    <property type="match status" value="1"/>
</dbReference>
<feature type="compositionally biased region" description="Low complexity" evidence="8">
    <location>
        <begin position="1"/>
        <end position="20"/>
    </location>
</feature>
<keyword evidence="6" id="KW-0508">mRNA splicing</keyword>
<evidence type="ECO:0000256" key="1">
    <source>
        <dbReference type="ARBA" id="ARBA00004123"/>
    </source>
</evidence>
<dbReference type="Gene3D" id="1.20.940.10">
    <property type="entry name" value="Functional domain of the splicing factor Prp18"/>
    <property type="match status" value="1"/>
</dbReference>
<dbReference type="InterPro" id="IPR039979">
    <property type="entry name" value="PRPF18"/>
</dbReference>
<dbReference type="Pfam" id="PF02840">
    <property type="entry name" value="Prp18"/>
    <property type="match status" value="1"/>
</dbReference>
<dbReference type="AlphaFoldDB" id="A0A2R5GNX3"/>
<evidence type="ECO:0000256" key="7">
    <source>
        <dbReference type="ARBA" id="ARBA00023242"/>
    </source>
</evidence>
<evidence type="ECO:0000256" key="4">
    <source>
        <dbReference type="ARBA" id="ARBA00022664"/>
    </source>
</evidence>
<gene>
    <name evidence="10" type="ORF">FCC1311_088212</name>
</gene>
<dbReference type="GO" id="GO:0000350">
    <property type="term" value="P:generation of catalytic spliceosome for second transesterification step"/>
    <property type="evidence" value="ECO:0007669"/>
    <property type="project" value="TreeGrafter"/>
</dbReference>
<feature type="domain" description="Pre-mRNA processing factor 4 (PRP4)-like" evidence="9">
    <location>
        <begin position="102"/>
        <end position="152"/>
    </location>
</feature>
<dbReference type="GO" id="GO:0046540">
    <property type="term" value="C:U4/U6 x U5 tri-snRNP complex"/>
    <property type="evidence" value="ECO:0007669"/>
    <property type="project" value="TreeGrafter"/>
</dbReference>
<evidence type="ECO:0000313" key="10">
    <source>
        <dbReference type="EMBL" id="GBG32596.1"/>
    </source>
</evidence>
<comment type="similarity">
    <text evidence="2">Belongs to the PRP18 family.</text>
</comment>
<proteinExistence type="inferred from homology"/>
<dbReference type="OrthoDB" id="10261918at2759"/>
<dbReference type="SUPFAM" id="SSF47938">
    <property type="entry name" value="Functional domain of the splicing factor Prp18"/>
    <property type="match status" value="1"/>
</dbReference>
<keyword evidence="11" id="KW-1185">Reference proteome</keyword>
<protein>
    <recommendedName>
        <fullName evidence="3">Pre-mRNA-splicing factor 18</fullName>
    </recommendedName>
</protein>
<keyword evidence="5" id="KW-0747">Spliceosome</keyword>
<dbReference type="InterPro" id="IPR004098">
    <property type="entry name" value="Prp18"/>
</dbReference>
<dbReference type="InterPro" id="IPR036285">
    <property type="entry name" value="PRP4-like_sf"/>
</dbReference>
<dbReference type="InterPro" id="IPR014906">
    <property type="entry name" value="PRP4-like"/>
</dbReference>
<comment type="subcellular location">
    <subcellularLocation>
        <location evidence="1">Nucleus</location>
    </subcellularLocation>
</comment>
<organism evidence="10 11">
    <name type="scientific">Hondaea fermentalgiana</name>
    <dbReference type="NCBI Taxonomy" id="2315210"/>
    <lineage>
        <taxon>Eukaryota</taxon>
        <taxon>Sar</taxon>
        <taxon>Stramenopiles</taxon>
        <taxon>Bigyra</taxon>
        <taxon>Labyrinthulomycetes</taxon>
        <taxon>Thraustochytrida</taxon>
        <taxon>Thraustochytriidae</taxon>
        <taxon>Hondaea</taxon>
    </lineage>
</organism>
<dbReference type="SUPFAM" id="SSF158230">
    <property type="entry name" value="PRP4-like"/>
    <property type="match status" value="1"/>
</dbReference>
<dbReference type="GO" id="GO:0005682">
    <property type="term" value="C:U5 snRNP"/>
    <property type="evidence" value="ECO:0007669"/>
    <property type="project" value="TreeGrafter"/>
</dbReference>
<evidence type="ECO:0000256" key="5">
    <source>
        <dbReference type="ARBA" id="ARBA00022728"/>
    </source>
</evidence>
<reference evidence="10 11" key="1">
    <citation type="submission" date="2017-12" db="EMBL/GenBank/DDBJ databases">
        <title>Sequencing, de novo assembly and annotation of complete genome of a new Thraustochytrid species, strain FCC1311.</title>
        <authorList>
            <person name="Sedici K."/>
            <person name="Godart F."/>
            <person name="Aiese Cigliano R."/>
            <person name="Sanseverino W."/>
            <person name="Barakat M."/>
            <person name="Ortet P."/>
            <person name="Marechal E."/>
            <person name="Cagnac O."/>
            <person name="Amato A."/>
        </authorList>
    </citation>
    <scope>NUCLEOTIDE SEQUENCE [LARGE SCALE GENOMIC DNA]</scope>
</reference>
<dbReference type="Proteomes" id="UP000241890">
    <property type="component" value="Unassembled WGS sequence"/>
</dbReference>
<dbReference type="InParanoid" id="A0A2R5GNX3"/>
<evidence type="ECO:0000313" key="11">
    <source>
        <dbReference type="Proteomes" id="UP000241890"/>
    </source>
</evidence>
<dbReference type="Gene3D" id="4.10.280.110">
    <property type="entry name" value="Pre-mRNA processing factor 4 domain"/>
    <property type="match status" value="1"/>
</dbReference>
<comment type="caution">
    <text evidence="10">The sequence shown here is derived from an EMBL/GenBank/DDBJ whole genome shotgun (WGS) entry which is preliminary data.</text>
</comment>
<name>A0A2R5GNX3_9STRA</name>
<dbReference type="EMBL" id="BEYU01000125">
    <property type="protein sequence ID" value="GBG32596.1"/>
    <property type="molecule type" value="Genomic_DNA"/>
</dbReference>
<evidence type="ECO:0000256" key="6">
    <source>
        <dbReference type="ARBA" id="ARBA00023187"/>
    </source>
</evidence>
<evidence type="ECO:0000256" key="3">
    <source>
        <dbReference type="ARBA" id="ARBA00018242"/>
    </source>
</evidence>
<dbReference type="PANTHER" id="PTHR13007:SF19">
    <property type="entry name" value="PRE-MRNA-SPLICING FACTOR 18"/>
    <property type="match status" value="1"/>
</dbReference>
<keyword evidence="7" id="KW-0539">Nucleus</keyword>
<dbReference type="GO" id="GO:0071021">
    <property type="term" value="C:U2-type post-spliceosomal complex"/>
    <property type="evidence" value="ECO:0007669"/>
    <property type="project" value="TreeGrafter"/>
</dbReference>
<feature type="compositionally biased region" description="Low complexity" evidence="8">
    <location>
        <begin position="76"/>
        <end position="94"/>
    </location>
</feature>
<dbReference type="SMART" id="SM00500">
    <property type="entry name" value="SFM"/>
    <property type="match status" value="1"/>
</dbReference>
<keyword evidence="4" id="KW-0507">mRNA processing</keyword>
<feature type="region of interest" description="Disordered" evidence="8">
    <location>
        <begin position="1"/>
        <end position="102"/>
    </location>
</feature>
<dbReference type="PANTHER" id="PTHR13007">
    <property type="entry name" value="PRE-MRNA SPLICING FACTOR-RELATED"/>
    <property type="match status" value="1"/>
</dbReference>
<evidence type="ECO:0000256" key="8">
    <source>
        <dbReference type="SAM" id="MobiDB-lite"/>
    </source>
</evidence>
<accession>A0A2R5GNX3</accession>
<feature type="region of interest" description="Disordered" evidence="8">
    <location>
        <begin position="208"/>
        <end position="246"/>
    </location>
</feature>
<evidence type="ECO:0000259" key="9">
    <source>
        <dbReference type="SMART" id="SM00500"/>
    </source>
</evidence>